<dbReference type="PROSITE" id="PS50104">
    <property type="entry name" value="TIR"/>
    <property type="match status" value="1"/>
</dbReference>
<dbReference type="InterPro" id="IPR032675">
    <property type="entry name" value="LRR_dom_sf"/>
</dbReference>
<dbReference type="InterPro" id="IPR000157">
    <property type="entry name" value="TIR_dom"/>
</dbReference>
<dbReference type="PANTHER" id="PTHR24365:SF530">
    <property type="entry name" value="MSTPROX-RELATED"/>
    <property type="match status" value="1"/>
</dbReference>
<dbReference type="PANTHER" id="PTHR24365">
    <property type="entry name" value="TOLL-LIKE RECEPTOR"/>
    <property type="match status" value="1"/>
</dbReference>
<organism evidence="13 14">
    <name type="scientific">Lymnaea stagnalis</name>
    <name type="common">Great pond snail</name>
    <name type="synonym">Helix stagnalis</name>
    <dbReference type="NCBI Taxonomy" id="6523"/>
    <lineage>
        <taxon>Eukaryota</taxon>
        <taxon>Metazoa</taxon>
        <taxon>Spiralia</taxon>
        <taxon>Lophotrochozoa</taxon>
        <taxon>Mollusca</taxon>
        <taxon>Gastropoda</taxon>
        <taxon>Heterobranchia</taxon>
        <taxon>Euthyneura</taxon>
        <taxon>Panpulmonata</taxon>
        <taxon>Hygrophila</taxon>
        <taxon>Lymnaeoidea</taxon>
        <taxon>Lymnaeidae</taxon>
        <taxon>Lymnaea</taxon>
    </lineage>
</organism>
<feature type="domain" description="TIR" evidence="12">
    <location>
        <begin position="635"/>
        <end position="778"/>
    </location>
</feature>
<dbReference type="EMBL" id="CAXITT010001035">
    <property type="protein sequence ID" value="CAL1547657.1"/>
    <property type="molecule type" value="Genomic_DNA"/>
</dbReference>
<dbReference type="SMART" id="SM00255">
    <property type="entry name" value="TIR"/>
    <property type="match status" value="1"/>
</dbReference>
<feature type="non-terminal residue" evidence="13">
    <location>
        <position position="1"/>
    </location>
</feature>
<keyword evidence="3" id="KW-0433">Leucine-rich repeat</keyword>
<dbReference type="InterPro" id="IPR035897">
    <property type="entry name" value="Toll_tir_struct_dom_sf"/>
</dbReference>
<keyword evidence="7 11" id="KW-1133">Transmembrane helix</keyword>
<dbReference type="InterPro" id="IPR003591">
    <property type="entry name" value="Leu-rich_rpt_typical-subtyp"/>
</dbReference>
<keyword evidence="5" id="KW-0732">Signal</keyword>
<name>A0AAV2IPD3_LYMST</name>
<dbReference type="InterPro" id="IPR001611">
    <property type="entry name" value="Leu-rich_rpt"/>
</dbReference>
<dbReference type="PRINTS" id="PR01537">
    <property type="entry name" value="INTRLKN1R1F"/>
</dbReference>
<keyword evidence="8 11" id="KW-0472">Membrane</keyword>
<feature type="transmembrane region" description="Helical" evidence="11">
    <location>
        <begin position="584"/>
        <end position="606"/>
    </location>
</feature>
<dbReference type="SMART" id="SM00369">
    <property type="entry name" value="LRR_TYP"/>
    <property type="match status" value="5"/>
</dbReference>
<dbReference type="InterPro" id="IPR017241">
    <property type="entry name" value="Toll-like_receptor"/>
</dbReference>
<evidence type="ECO:0000256" key="8">
    <source>
        <dbReference type="ARBA" id="ARBA00023136"/>
    </source>
</evidence>
<dbReference type="SUPFAM" id="SSF52058">
    <property type="entry name" value="L domain-like"/>
    <property type="match status" value="2"/>
</dbReference>
<evidence type="ECO:0000256" key="1">
    <source>
        <dbReference type="ARBA" id="ARBA00004479"/>
    </source>
</evidence>
<evidence type="ECO:0000256" key="3">
    <source>
        <dbReference type="ARBA" id="ARBA00022614"/>
    </source>
</evidence>
<evidence type="ECO:0000259" key="12">
    <source>
        <dbReference type="PROSITE" id="PS50104"/>
    </source>
</evidence>
<reference evidence="13 14" key="1">
    <citation type="submission" date="2024-04" db="EMBL/GenBank/DDBJ databases">
        <authorList>
            <consortium name="Genoscope - CEA"/>
            <person name="William W."/>
        </authorList>
    </citation>
    <scope>NUCLEOTIDE SEQUENCE [LARGE SCALE GENOMIC DNA]</scope>
</reference>
<dbReference type="Gene3D" id="3.40.50.10140">
    <property type="entry name" value="Toll/interleukin-1 receptor homology (TIR) domain"/>
    <property type="match status" value="1"/>
</dbReference>
<dbReference type="GO" id="GO:0002224">
    <property type="term" value="P:toll-like receptor signaling pathway"/>
    <property type="evidence" value="ECO:0007669"/>
    <property type="project" value="InterPro"/>
</dbReference>
<dbReference type="PIRSF" id="PIRSF037595">
    <property type="entry name" value="Toll-like_receptor"/>
    <property type="match status" value="1"/>
</dbReference>
<dbReference type="SUPFAM" id="SSF52200">
    <property type="entry name" value="Toll/Interleukin receptor TIR domain"/>
    <property type="match status" value="1"/>
</dbReference>
<dbReference type="Pfam" id="PF01582">
    <property type="entry name" value="TIR"/>
    <property type="match status" value="1"/>
</dbReference>
<comment type="subcellular location">
    <subcellularLocation>
        <location evidence="1">Membrane</location>
        <topology evidence="1">Single-pass type I membrane protein</topology>
    </subcellularLocation>
</comment>
<accession>A0AAV2IPD3</accession>
<protein>
    <recommendedName>
        <fullName evidence="12">TIR domain-containing protein</fullName>
    </recommendedName>
</protein>
<dbReference type="AlphaFoldDB" id="A0AAV2IPD3"/>
<dbReference type="Gene3D" id="3.80.10.10">
    <property type="entry name" value="Ribonuclease Inhibitor"/>
    <property type="match status" value="3"/>
</dbReference>
<sequence length="785" mass="89826">IPLSTIDLDLSENSITSVDDNSFIDMPKLLSLSLSCNALTNVNGQMFTGLTKLRLLNLSLNDISFVPSTTFDDMVDLLILDISNNPNFLNNNATIDPRTFKSLNNLQEIYIHVLGISAQEEKNIGPDVSNLLHLQTLIISGFCNKKLISETFFNNVPYIVSLKIVDCQIVFVHPNAFSALKSLENLTLNNLQPYYTIFQLLLDLKCLRNSSLQYLSMININALTTTVTLNQTHAAHLRYINLIQLDMSYNKIDLLTPEFVSLLPRSLKKIDLSGNNFSPDLLFCSLNFPKGLSMDQISKRQMYVRLNQKPSVLLETGLAFKNRTHSFQSSPNQSLGFSLPPNLKILKGNSFNDFGNSIFFIIENTLLELSLSGSFLQFWGMFLLPKGIKKADFSNNYCEVFKAHFFSDGTSLEYLTVADNLLGSAFAADVEGKLFAKAQRLKYLDVSRNRIHELNYDVFKELVHLQILNISENSIQIFNVSFQHMTQLSVIDVSRNSISWLSKNTRDELDDIATQHMLYLDLTSNPLPCTCEGLEILQWLSSTNVYLLNSDFLECRNEENQLQEIGDVRRRVVELKRKCASKSVIILTCIFSIIVFIVILAASLIYRYRWKLRYFWSIALVKVIGIKPKTNGDGFRFDAYLLYTDETRDFVIRDCVRELEEKRGHRLCIEDRDFLPGTYIISNIVSGVQNSTKTVPVLTAEFYQGEYAEYGVKMALMEEIFAHRSVIYLCIYKPMDDEHISRDLLMALKNNRYIEYPPLEEATEEIKIEFWNQFSRVIGNDNNQH</sequence>
<dbReference type="GO" id="GO:0004888">
    <property type="term" value="F:transmembrane signaling receptor activity"/>
    <property type="evidence" value="ECO:0007669"/>
    <property type="project" value="InterPro"/>
</dbReference>
<evidence type="ECO:0000256" key="5">
    <source>
        <dbReference type="ARBA" id="ARBA00022729"/>
    </source>
</evidence>
<evidence type="ECO:0000256" key="4">
    <source>
        <dbReference type="ARBA" id="ARBA00022692"/>
    </source>
</evidence>
<comment type="caution">
    <text evidence="13">The sequence shown here is derived from an EMBL/GenBank/DDBJ whole genome shotgun (WGS) entry which is preliminary data.</text>
</comment>
<keyword evidence="6" id="KW-0677">Repeat</keyword>
<dbReference type="GO" id="GO:0006955">
    <property type="term" value="P:immune response"/>
    <property type="evidence" value="ECO:0007669"/>
    <property type="project" value="InterPro"/>
</dbReference>
<dbReference type="Proteomes" id="UP001497497">
    <property type="component" value="Unassembled WGS sequence"/>
</dbReference>
<keyword evidence="4 11" id="KW-0812">Transmembrane</keyword>
<comment type="similarity">
    <text evidence="2">Belongs to the Toll-like receptor family.</text>
</comment>
<evidence type="ECO:0000256" key="9">
    <source>
        <dbReference type="ARBA" id="ARBA00023170"/>
    </source>
</evidence>
<evidence type="ECO:0000256" key="6">
    <source>
        <dbReference type="ARBA" id="ARBA00022737"/>
    </source>
</evidence>
<keyword evidence="9" id="KW-0675">Receptor</keyword>
<evidence type="ECO:0000313" key="13">
    <source>
        <dbReference type="EMBL" id="CAL1547657.1"/>
    </source>
</evidence>
<dbReference type="Pfam" id="PF13855">
    <property type="entry name" value="LRR_8"/>
    <property type="match status" value="2"/>
</dbReference>
<keyword evidence="10" id="KW-0325">Glycoprotein</keyword>
<dbReference type="GO" id="GO:0005886">
    <property type="term" value="C:plasma membrane"/>
    <property type="evidence" value="ECO:0007669"/>
    <property type="project" value="TreeGrafter"/>
</dbReference>
<keyword evidence="14" id="KW-1185">Reference proteome</keyword>
<evidence type="ECO:0000256" key="7">
    <source>
        <dbReference type="ARBA" id="ARBA00022989"/>
    </source>
</evidence>
<evidence type="ECO:0000313" key="14">
    <source>
        <dbReference type="Proteomes" id="UP001497497"/>
    </source>
</evidence>
<evidence type="ECO:0000256" key="10">
    <source>
        <dbReference type="ARBA" id="ARBA00023180"/>
    </source>
</evidence>
<evidence type="ECO:0000256" key="2">
    <source>
        <dbReference type="ARBA" id="ARBA00009634"/>
    </source>
</evidence>
<proteinExistence type="inferred from homology"/>
<gene>
    <name evidence="13" type="ORF">GSLYS_00020974001</name>
</gene>
<evidence type="ECO:0000256" key="11">
    <source>
        <dbReference type="SAM" id="Phobius"/>
    </source>
</evidence>